<evidence type="ECO:0000256" key="1">
    <source>
        <dbReference type="SAM" id="Coils"/>
    </source>
</evidence>
<dbReference type="AlphaFoldDB" id="A0A2M7G8K8"/>
<dbReference type="PANTHER" id="PTHR45295">
    <property type="entry name" value="CHAPERONE PROTEIN DNAJ C76, CHLOROPLASTIC"/>
    <property type="match status" value="1"/>
</dbReference>
<evidence type="ECO:0000259" key="2">
    <source>
        <dbReference type="PROSITE" id="PS50076"/>
    </source>
</evidence>
<reference evidence="3 4" key="1">
    <citation type="submission" date="2017-09" db="EMBL/GenBank/DDBJ databases">
        <title>Depth-based differentiation of microbial function through sediment-hosted aquifers and enrichment of novel symbionts in the deep terrestrial subsurface.</title>
        <authorList>
            <person name="Probst A.J."/>
            <person name="Ladd B."/>
            <person name="Jarett J.K."/>
            <person name="Geller-Mcgrath D.E."/>
            <person name="Sieber C.M."/>
            <person name="Emerson J.B."/>
            <person name="Anantharaman K."/>
            <person name="Thomas B.C."/>
            <person name="Malmstrom R."/>
            <person name="Stieglmeier M."/>
            <person name="Klingl A."/>
            <person name="Woyke T."/>
            <person name="Ryan C.M."/>
            <person name="Banfield J.F."/>
        </authorList>
    </citation>
    <scope>NUCLEOTIDE SEQUENCE [LARGE SCALE GENOMIC DNA]</scope>
    <source>
        <strain evidence="3">CG17_big_fil_post_rev_8_21_14_2_50_48_46</strain>
    </source>
</reference>
<feature type="coiled-coil region" evidence="1">
    <location>
        <begin position="104"/>
        <end position="145"/>
    </location>
</feature>
<protein>
    <recommendedName>
        <fullName evidence="2">J domain-containing protein</fullName>
    </recommendedName>
</protein>
<dbReference type="SUPFAM" id="SSF46565">
    <property type="entry name" value="Chaperone J-domain"/>
    <property type="match status" value="1"/>
</dbReference>
<feature type="domain" description="J" evidence="2">
    <location>
        <begin position="161"/>
        <end position="220"/>
    </location>
</feature>
<keyword evidence="1" id="KW-0175">Coiled coil</keyword>
<dbReference type="PROSITE" id="PS50076">
    <property type="entry name" value="DNAJ_2"/>
    <property type="match status" value="1"/>
</dbReference>
<gene>
    <name evidence="3" type="ORF">COW36_03915</name>
</gene>
<evidence type="ECO:0000313" key="3">
    <source>
        <dbReference type="EMBL" id="PIW18446.1"/>
    </source>
</evidence>
<accession>A0A2M7G8K8</accession>
<dbReference type="EMBL" id="PFFQ01000012">
    <property type="protein sequence ID" value="PIW18446.1"/>
    <property type="molecule type" value="Genomic_DNA"/>
</dbReference>
<dbReference type="PANTHER" id="PTHR45295:SF1">
    <property type="entry name" value="CHAPERONE PROTEIN DNAJ C76, CHLOROPLASTIC"/>
    <property type="match status" value="1"/>
</dbReference>
<proteinExistence type="predicted"/>
<sequence length="228" mass="26694">MERLCGNCAYGGTAYTRYGEEDEAFVICEIKEIENRHRKPDRYNTTSAVSRMHIQREACHNWRPKEAQFTHERPLTMHPPSQDEDYDLIRPPASRGSSAEQEEIKKLKLQMIQKDQMIASLQTQNIFMSEQLNQAREDNENLKQSVAQVRFFDPTLLAQMDYFTLLGISLESKPDEIKDAYRSKMKFYHPDRFATIARMLNEAYDTLMEPGKRSQYLQKLRADRQGTS</sequence>
<evidence type="ECO:0000313" key="4">
    <source>
        <dbReference type="Proteomes" id="UP000231019"/>
    </source>
</evidence>
<dbReference type="Pfam" id="PF00226">
    <property type="entry name" value="DnaJ"/>
    <property type="match status" value="1"/>
</dbReference>
<dbReference type="InterPro" id="IPR001623">
    <property type="entry name" value="DnaJ_domain"/>
</dbReference>
<dbReference type="Proteomes" id="UP000231019">
    <property type="component" value="Unassembled WGS sequence"/>
</dbReference>
<dbReference type="CDD" id="cd06257">
    <property type="entry name" value="DnaJ"/>
    <property type="match status" value="1"/>
</dbReference>
<comment type="caution">
    <text evidence="3">The sequence shown here is derived from an EMBL/GenBank/DDBJ whole genome shotgun (WGS) entry which is preliminary data.</text>
</comment>
<dbReference type="InterPro" id="IPR036869">
    <property type="entry name" value="J_dom_sf"/>
</dbReference>
<name>A0A2M7G8K8_9BACT</name>
<organism evidence="3 4">
    <name type="scientific">bacterium (Candidatus Blackallbacteria) CG17_big_fil_post_rev_8_21_14_2_50_48_46</name>
    <dbReference type="NCBI Taxonomy" id="2014261"/>
    <lineage>
        <taxon>Bacteria</taxon>
        <taxon>Candidatus Blackallbacteria</taxon>
    </lineage>
</organism>
<dbReference type="Gene3D" id="1.10.287.110">
    <property type="entry name" value="DnaJ domain"/>
    <property type="match status" value="1"/>
</dbReference>
<dbReference type="SMART" id="SM00271">
    <property type="entry name" value="DnaJ"/>
    <property type="match status" value="1"/>
</dbReference>